<dbReference type="EMBL" id="CALNXI010000442">
    <property type="protein sequence ID" value="CAH3027233.1"/>
    <property type="molecule type" value="Genomic_DNA"/>
</dbReference>
<proteinExistence type="predicted"/>
<dbReference type="Proteomes" id="UP001159427">
    <property type="component" value="Unassembled WGS sequence"/>
</dbReference>
<gene>
    <name evidence="3" type="ORF">PEVE_00031068</name>
</gene>
<organism evidence="3 4">
    <name type="scientific">Porites evermanni</name>
    <dbReference type="NCBI Taxonomy" id="104178"/>
    <lineage>
        <taxon>Eukaryota</taxon>
        <taxon>Metazoa</taxon>
        <taxon>Cnidaria</taxon>
        <taxon>Anthozoa</taxon>
        <taxon>Hexacorallia</taxon>
        <taxon>Scleractinia</taxon>
        <taxon>Fungiina</taxon>
        <taxon>Poritidae</taxon>
        <taxon>Porites</taxon>
    </lineage>
</organism>
<reference evidence="3 4" key="1">
    <citation type="submission" date="2022-05" db="EMBL/GenBank/DDBJ databases">
        <authorList>
            <consortium name="Genoscope - CEA"/>
            <person name="William W."/>
        </authorList>
    </citation>
    <scope>NUCLEOTIDE SEQUENCE [LARGE SCALE GENOMIC DNA]</scope>
</reference>
<evidence type="ECO:0000313" key="3">
    <source>
        <dbReference type="EMBL" id="CAH3027233.1"/>
    </source>
</evidence>
<name>A0ABN8ME17_9CNID</name>
<feature type="region of interest" description="Disordered" evidence="2">
    <location>
        <begin position="135"/>
        <end position="196"/>
    </location>
</feature>
<evidence type="ECO:0000313" key="4">
    <source>
        <dbReference type="Proteomes" id="UP001159427"/>
    </source>
</evidence>
<sequence length="477" mass="55129">MSVSISKSPLIRKRSINCPVLGEWTCFKRREGLLVLLADVARINDNSPLKDYSCISLNPFMTLWGQVGYMLSASEEDLIETATSMAKEYMRLLPYDDALEFITQHLARPGKLLLKIFDPKIQGRCKPTTQTIILEPLEDEDGEENGEKSPGEAIDRKTRLRVAAKRGESPLNSSSGFDESAKKRKMSNSDGSCTAPSSDEMFIESFVAFTKTFLGKKQCQKDELLEKLEEEKQARKNAEEKINDLKVQFKQQLDEEKKARKIKDEEIQVLKESWALEIWKTAQGIQNPSSTDNTGIQYLKQMKKELSRMHATISVMEEKIETTRQIIEGCRKKQQLAEEREKAMRDKRGRLMERVQCVENELNLALKHRQVTLAEIIKTGLRKMALEKDLQAMEKKATFFWVELHYSDPNPRKTMELWRENLRQLRSQNDMHKAVLQPPLCPVNEEVIFWEYQQEFSCDDVRDTVYQDNGPIMATYV</sequence>
<feature type="compositionally biased region" description="Basic and acidic residues" evidence="2">
    <location>
        <begin position="145"/>
        <end position="157"/>
    </location>
</feature>
<keyword evidence="4" id="KW-1185">Reference proteome</keyword>
<protein>
    <submittedName>
        <fullName evidence="3">Uncharacterized protein</fullName>
    </submittedName>
</protein>
<accession>A0ABN8ME17</accession>
<comment type="caution">
    <text evidence="3">The sequence shown here is derived from an EMBL/GenBank/DDBJ whole genome shotgun (WGS) entry which is preliminary data.</text>
</comment>
<keyword evidence="1" id="KW-0175">Coiled coil</keyword>
<feature type="coiled-coil region" evidence="1">
    <location>
        <begin position="214"/>
        <end position="273"/>
    </location>
</feature>
<evidence type="ECO:0000256" key="1">
    <source>
        <dbReference type="SAM" id="Coils"/>
    </source>
</evidence>
<evidence type="ECO:0000256" key="2">
    <source>
        <dbReference type="SAM" id="MobiDB-lite"/>
    </source>
</evidence>